<reference evidence="8" key="1">
    <citation type="submission" date="2013-09" db="EMBL/GenBank/DDBJ databases">
        <title>The Genome Sequence of Anopheles culicifacies species A.</title>
        <authorList>
            <consortium name="The Broad Institute Genomics Platform"/>
            <person name="Neafsey D.E."/>
            <person name="Besansky N."/>
            <person name="Howell P."/>
            <person name="Walton C."/>
            <person name="Young S.K."/>
            <person name="Zeng Q."/>
            <person name="Gargeya S."/>
            <person name="Fitzgerald M."/>
            <person name="Haas B."/>
            <person name="Abouelleil A."/>
            <person name="Allen A.W."/>
            <person name="Alvarado L."/>
            <person name="Arachchi H.M."/>
            <person name="Berlin A.M."/>
            <person name="Chapman S.B."/>
            <person name="Gainer-Dewar J."/>
            <person name="Goldberg J."/>
            <person name="Griggs A."/>
            <person name="Gujja S."/>
            <person name="Hansen M."/>
            <person name="Howarth C."/>
            <person name="Imamovic A."/>
            <person name="Ireland A."/>
            <person name="Larimer J."/>
            <person name="McCowan C."/>
            <person name="Murphy C."/>
            <person name="Pearson M."/>
            <person name="Poon T.W."/>
            <person name="Priest M."/>
            <person name="Roberts A."/>
            <person name="Saif S."/>
            <person name="Shea T."/>
            <person name="Sisk P."/>
            <person name="Sykes S."/>
            <person name="Wortman J."/>
            <person name="Nusbaum C."/>
            <person name="Birren B."/>
        </authorList>
    </citation>
    <scope>NUCLEOTIDE SEQUENCE [LARGE SCALE GENOMIC DNA]</scope>
    <source>
        <strain evidence="8">A-37</strain>
    </source>
</reference>
<feature type="region of interest" description="Disordered" evidence="5">
    <location>
        <begin position="321"/>
        <end position="351"/>
    </location>
</feature>
<dbReference type="InterPro" id="IPR056327">
    <property type="entry name" value="ARMC9_CTLH-like_dom"/>
</dbReference>
<dbReference type="Pfam" id="PF23138">
    <property type="entry name" value="CTLH_Armc9"/>
    <property type="match status" value="1"/>
</dbReference>
<evidence type="ECO:0000256" key="1">
    <source>
        <dbReference type="ARBA" id="ARBA00004412"/>
    </source>
</evidence>
<evidence type="ECO:0000256" key="3">
    <source>
        <dbReference type="ARBA" id="ARBA00006128"/>
    </source>
</evidence>
<reference evidence="7" key="2">
    <citation type="submission" date="2020-05" db="UniProtKB">
        <authorList>
            <consortium name="EnsemblMetazoa"/>
        </authorList>
    </citation>
    <scope>IDENTIFICATION</scope>
    <source>
        <strain evidence="7">A-37</strain>
    </source>
</reference>
<dbReference type="EMBL" id="AXCM01003112">
    <property type="status" value="NOT_ANNOTATED_CDS"/>
    <property type="molecule type" value="Genomic_DNA"/>
</dbReference>
<proteinExistence type="inferred from homology"/>
<name>A0A182M797_9DIPT</name>
<dbReference type="GO" id="GO:0031902">
    <property type="term" value="C:late endosome membrane"/>
    <property type="evidence" value="ECO:0007669"/>
    <property type="project" value="TreeGrafter"/>
</dbReference>
<accession>A0A182M797</accession>
<evidence type="ECO:0000256" key="2">
    <source>
        <dbReference type="ARBA" id="ARBA00004603"/>
    </source>
</evidence>
<dbReference type="GO" id="GO:0031901">
    <property type="term" value="C:early endosome membrane"/>
    <property type="evidence" value="ECO:0007669"/>
    <property type="project" value="TreeGrafter"/>
</dbReference>
<dbReference type="GO" id="GO:0045022">
    <property type="term" value="P:early endosome to late endosome transport"/>
    <property type="evidence" value="ECO:0007669"/>
    <property type="project" value="InterPro"/>
</dbReference>
<dbReference type="STRING" id="139723.A0A182M797"/>
<comment type="subcellular location">
    <subcellularLocation>
        <location evidence="1">Early endosome</location>
    </subcellularLocation>
    <subcellularLocation>
        <location evidence="2">Late endosome</location>
    </subcellularLocation>
</comment>
<dbReference type="GO" id="GO:0051898">
    <property type="term" value="P:negative regulation of phosphatidylinositol 3-kinase/protein kinase B signal transduction"/>
    <property type="evidence" value="ECO:0007669"/>
    <property type="project" value="InterPro"/>
</dbReference>
<keyword evidence="8" id="KW-1185">Reference proteome</keyword>
<evidence type="ECO:0000256" key="4">
    <source>
        <dbReference type="ARBA" id="ARBA00022753"/>
    </source>
</evidence>
<organism evidence="7 8">
    <name type="scientific">Anopheles culicifacies</name>
    <dbReference type="NCBI Taxonomy" id="139723"/>
    <lineage>
        <taxon>Eukaryota</taxon>
        <taxon>Metazoa</taxon>
        <taxon>Ecdysozoa</taxon>
        <taxon>Arthropoda</taxon>
        <taxon>Hexapoda</taxon>
        <taxon>Insecta</taxon>
        <taxon>Pterygota</taxon>
        <taxon>Neoptera</taxon>
        <taxon>Endopterygota</taxon>
        <taxon>Diptera</taxon>
        <taxon>Nematocera</taxon>
        <taxon>Culicoidea</taxon>
        <taxon>Culicidae</taxon>
        <taxon>Anophelinae</taxon>
        <taxon>Anopheles</taxon>
        <taxon>culicifacies species complex</taxon>
    </lineage>
</organism>
<keyword evidence="4" id="KW-0967">Endosome</keyword>
<feature type="region of interest" description="Disordered" evidence="5">
    <location>
        <begin position="226"/>
        <end position="250"/>
    </location>
</feature>
<dbReference type="InterPro" id="IPR039724">
    <property type="entry name" value="WDR91"/>
</dbReference>
<dbReference type="VEuPathDB" id="VectorBase:ACUA011249"/>
<feature type="compositionally biased region" description="Low complexity" evidence="5">
    <location>
        <begin position="226"/>
        <end position="237"/>
    </location>
</feature>
<evidence type="ECO:0000259" key="6">
    <source>
        <dbReference type="Pfam" id="PF23138"/>
    </source>
</evidence>
<feature type="domain" description="ARMC9 CTLH-like" evidence="6">
    <location>
        <begin position="150"/>
        <end position="189"/>
    </location>
</feature>
<comment type="similarity">
    <text evidence="3">Belongs to the WD repeat WDR91 family.</text>
</comment>
<dbReference type="Proteomes" id="UP000075883">
    <property type="component" value="Unassembled WGS sequence"/>
</dbReference>
<dbReference type="PANTHER" id="PTHR13083:SF3">
    <property type="entry name" value="WD REPEAT-CONTAINING PROTEIN 91"/>
    <property type="match status" value="1"/>
</dbReference>
<dbReference type="GO" id="GO:0141039">
    <property type="term" value="F:phosphatidylinositol 3-kinase inhibitor activity"/>
    <property type="evidence" value="ECO:0007669"/>
    <property type="project" value="InterPro"/>
</dbReference>
<dbReference type="PANTHER" id="PTHR13083">
    <property type="entry name" value="WD REPEAT-CONTAINING PROTEIN 91"/>
    <property type="match status" value="1"/>
</dbReference>
<evidence type="ECO:0000313" key="8">
    <source>
        <dbReference type="Proteomes" id="UP000075883"/>
    </source>
</evidence>
<evidence type="ECO:0000256" key="5">
    <source>
        <dbReference type="SAM" id="MobiDB-lite"/>
    </source>
</evidence>
<evidence type="ECO:0000313" key="7">
    <source>
        <dbReference type="EnsemblMetazoa" id="ACUA011249-PA"/>
    </source>
</evidence>
<sequence length="351" mass="39668">MAHIQYIDGLIREYILFRGFSNTLKVFDNELKSDKDKSFRVDKVIEQILLLIHNHDLGGLRELWAHLNNHLFRNLEHHFATAVNKLEQSVLKFYLIVAYTSSKTDKINEFFTKLSPELVSQSEWKEWFCKYQYGPIVWLNAIFNEIMVLVFPFCKSPEEHAAFAVCFTKQWQDTLLISLHNFLSTIYQCMPQPIIAKAESEGCLIKKLQEENGLLRSKLASIQQQQQHLQSAGSGSHNSRLSGAVSGGDQRLTADGRIKYSTRPSSSMLSLNDLQPFGIPPPTHIVDDFYIIAQESNSIGGAAENQARGLKSLIRNIGSGGSPVLGRRDAAHERNKKRSGSVGSRGNWIYS</sequence>
<dbReference type="EnsemblMetazoa" id="ACUA011249-RA">
    <property type="protein sequence ID" value="ACUA011249-PA"/>
    <property type="gene ID" value="ACUA011249"/>
</dbReference>
<protein>
    <recommendedName>
        <fullName evidence="6">ARMC9 CTLH-like domain-containing protein</fullName>
    </recommendedName>
</protein>
<dbReference type="AlphaFoldDB" id="A0A182M797"/>